<evidence type="ECO:0000256" key="1">
    <source>
        <dbReference type="ARBA" id="ARBA00006484"/>
    </source>
</evidence>
<dbReference type="Gene3D" id="3.40.50.720">
    <property type="entry name" value="NAD(P)-binding Rossmann-like Domain"/>
    <property type="match status" value="1"/>
</dbReference>
<dbReference type="Proteomes" id="UP000000724">
    <property type="component" value="Contig Pc00c20"/>
</dbReference>
<dbReference type="PRINTS" id="PR00081">
    <property type="entry name" value="GDHRDH"/>
</dbReference>
<dbReference type="PANTHER" id="PTHR43008:SF10">
    <property type="entry name" value="CHAIN DEHYDROGENASE_OXIDOREDUCTASE, PUTATIVE (AFU_ORTHOLOGUE AFUA_2G15740)-RELATED"/>
    <property type="match status" value="1"/>
</dbReference>
<dbReference type="InterPro" id="IPR036291">
    <property type="entry name" value="NAD(P)-bd_dom_sf"/>
</dbReference>
<dbReference type="VEuPathDB" id="FungiDB:PCH_Pc20g06320"/>
<dbReference type="PROSITE" id="PS00061">
    <property type="entry name" value="ADH_SHORT"/>
    <property type="match status" value="1"/>
</dbReference>
<keyword evidence="2" id="KW-0521">NADP</keyword>
<dbReference type="PANTHER" id="PTHR43008">
    <property type="entry name" value="BENZIL REDUCTASE"/>
    <property type="match status" value="1"/>
</dbReference>
<dbReference type="eggNOG" id="KOG0725">
    <property type="taxonomic scope" value="Eukaryota"/>
</dbReference>
<dbReference type="BioCyc" id="PCHR:PC20G06320-MONOMER"/>
<evidence type="ECO:0000313" key="5">
    <source>
        <dbReference type="Proteomes" id="UP000000724"/>
    </source>
</evidence>
<name>B6HGG5_PENRW</name>
<evidence type="ECO:0000256" key="2">
    <source>
        <dbReference type="ARBA" id="ARBA00022857"/>
    </source>
</evidence>
<sequence>MTFIQGTTKLLRLGVFRQPTILPTTQMGRRLATDAGIKQTLPKEPLQQTDQRFQSFQLRGKVFAVTGGGRGLGLTMAEALVEAGGEVHCLDRLPEPHEEFYTAQTRANPHYGGSLHYHPLDVRDRDSTNQIMSAIADGKNRLDGLVAAAGVNHVESAINHSAADIERIISINYTGAFTSATAAATQMLNKQCQGSILLVSSMSGMIANKGMKSSIYNSSKAAVIQLARSFAMEWSNIDREGRGGIRVNCLCPGHIVTPMAKMVMDKTPGTKEIWESENMLGRLARPEEFRGIALLLMSNAGSFMTGSTIVADGGHTAW</sequence>
<comment type="similarity">
    <text evidence="1">Belongs to the short-chain dehydrogenases/reductases (SDR) family.</text>
</comment>
<evidence type="ECO:0000256" key="3">
    <source>
        <dbReference type="ARBA" id="ARBA00023002"/>
    </source>
</evidence>
<keyword evidence="3" id="KW-0560">Oxidoreductase</keyword>
<dbReference type="GO" id="GO:0016616">
    <property type="term" value="F:oxidoreductase activity, acting on the CH-OH group of donors, NAD or NADP as acceptor"/>
    <property type="evidence" value="ECO:0007669"/>
    <property type="project" value="UniProtKB-ARBA"/>
</dbReference>
<evidence type="ECO:0000313" key="4">
    <source>
        <dbReference type="EMBL" id="CAP85961.1"/>
    </source>
</evidence>
<protein>
    <submittedName>
        <fullName evidence="4">Pc20g06320 protein</fullName>
    </submittedName>
</protein>
<dbReference type="AlphaFoldDB" id="B6HGG5"/>
<dbReference type="GO" id="GO:0050664">
    <property type="term" value="F:oxidoreductase activity, acting on NAD(P)H, oxygen as acceptor"/>
    <property type="evidence" value="ECO:0007669"/>
    <property type="project" value="TreeGrafter"/>
</dbReference>
<dbReference type="PRINTS" id="PR00080">
    <property type="entry name" value="SDRFAMILY"/>
</dbReference>
<keyword evidence="5" id="KW-1185">Reference proteome</keyword>
<gene>
    <name evidence="4" type="ORF">Pc20g06320</name>
    <name evidence="4" type="ORF">PCH_Pc20g06320</name>
</gene>
<dbReference type="Pfam" id="PF13561">
    <property type="entry name" value="adh_short_C2"/>
    <property type="match status" value="1"/>
</dbReference>
<dbReference type="SUPFAM" id="SSF51735">
    <property type="entry name" value="NAD(P)-binding Rossmann-fold domains"/>
    <property type="match status" value="1"/>
</dbReference>
<organism evidence="4 5">
    <name type="scientific">Penicillium rubens (strain ATCC 28089 / DSM 1075 / NRRL 1951 / Wisconsin 54-1255)</name>
    <name type="common">Penicillium chrysogenum</name>
    <dbReference type="NCBI Taxonomy" id="500485"/>
    <lineage>
        <taxon>Eukaryota</taxon>
        <taxon>Fungi</taxon>
        <taxon>Dikarya</taxon>
        <taxon>Ascomycota</taxon>
        <taxon>Pezizomycotina</taxon>
        <taxon>Eurotiomycetes</taxon>
        <taxon>Eurotiomycetidae</taxon>
        <taxon>Eurotiales</taxon>
        <taxon>Aspergillaceae</taxon>
        <taxon>Penicillium</taxon>
        <taxon>Penicillium chrysogenum species complex</taxon>
    </lineage>
</organism>
<proteinExistence type="inferred from homology"/>
<reference evidence="4 5" key="1">
    <citation type="journal article" date="2008" name="Nat. Biotechnol.">
        <title>Genome sequencing and analysis of the filamentous fungus Penicillium chrysogenum.</title>
        <authorList>
            <person name="van den Berg M.A."/>
            <person name="Albang R."/>
            <person name="Albermann K."/>
            <person name="Badger J.H."/>
            <person name="Daran J.-M."/>
            <person name="Driessen A.J.M."/>
            <person name="Garcia-Estrada C."/>
            <person name="Fedorova N.D."/>
            <person name="Harris D.M."/>
            <person name="Heijne W.H.M."/>
            <person name="Joardar V.S."/>
            <person name="Kiel J.A.K.W."/>
            <person name="Kovalchuk A."/>
            <person name="Martin J.F."/>
            <person name="Nierman W.C."/>
            <person name="Nijland J.G."/>
            <person name="Pronk J.T."/>
            <person name="Roubos J.A."/>
            <person name="van der Klei I.J."/>
            <person name="van Peij N.N.M.E."/>
            <person name="Veenhuis M."/>
            <person name="von Doehren H."/>
            <person name="Wagner C."/>
            <person name="Wortman J.R."/>
            <person name="Bovenberg R.A.L."/>
        </authorList>
    </citation>
    <scope>NUCLEOTIDE SEQUENCE [LARGE SCALE GENOMIC DNA]</scope>
    <source>
        <strain evidence="5">ATCC 28089 / DSM 1075 / NRRL 1951 / Wisconsin 54-1255</strain>
    </source>
</reference>
<dbReference type="HOGENOM" id="CLU_010194_1_1_1"/>
<dbReference type="OMA" id="NYTGLFM"/>
<accession>B6HGG5</accession>
<dbReference type="InterPro" id="IPR020904">
    <property type="entry name" value="Sc_DH/Rdtase_CS"/>
</dbReference>
<dbReference type="FunFam" id="3.40.50.720:FF:000245">
    <property type="entry name" value="Short chain dehydrogenase, putative"/>
    <property type="match status" value="1"/>
</dbReference>
<dbReference type="EMBL" id="AM920435">
    <property type="protein sequence ID" value="CAP85961.1"/>
    <property type="molecule type" value="Genomic_DNA"/>
</dbReference>
<dbReference type="OrthoDB" id="1669814at2759"/>
<dbReference type="InterPro" id="IPR002347">
    <property type="entry name" value="SDR_fam"/>
</dbReference>